<comment type="similarity">
    <text evidence="6">Belongs to the heme-containing dehydratase family.</text>
</comment>
<name>A0A1T5BK82_9SPHN</name>
<accession>A0A1T5BK82</accession>
<dbReference type="AlphaFoldDB" id="A0A1T5BK82"/>
<gene>
    <name evidence="7" type="ORF">SAMN06295920_10372</name>
</gene>
<reference evidence="8" key="1">
    <citation type="submission" date="2017-02" db="EMBL/GenBank/DDBJ databases">
        <authorList>
            <person name="Varghese N."/>
            <person name="Submissions S."/>
        </authorList>
    </citation>
    <scope>NUCLEOTIDE SEQUENCE [LARGE SCALE GENOMIC DNA]</scope>
    <source>
        <strain evidence="8">UM2</strain>
    </source>
</reference>
<evidence type="ECO:0000256" key="2">
    <source>
        <dbReference type="ARBA" id="ARBA00022617"/>
    </source>
</evidence>
<dbReference type="GO" id="GO:0046872">
    <property type="term" value="F:metal ion binding"/>
    <property type="evidence" value="ECO:0007669"/>
    <property type="project" value="UniProtKB-KW"/>
</dbReference>
<evidence type="ECO:0000256" key="4">
    <source>
        <dbReference type="ARBA" id="ARBA00023004"/>
    </source>
</evidence>
<comment type="cofactor">
    <cofactor evidence="1">
        <name>heme b</name>
        <dbReference type="ChEBI" id="CHEBI:60344"/>
    </cofactor>
</comment>
<evidence type="ECO:0000313" key="8">
    <source>
        <dbReference type="Proteomes" id="UP000189818"/>
    </source>
</evidence>
<dbReference type="Pfam" id="PF13816">
    <property type="entry name" value="Dehydratase_hem"/>
    <property type="match status" value="1"/>
</dbReference>
<proteinExistence type="inferred from homology"/>
<evidence type="ECO:0000256" key="5">
    <source>
        <dbReference type="ARBA" id="ARBA00023239"/>
    </source>
</evidence>
<evidence type="ECO:0000313" key="7">
    <source>
        <dbReference type="EMBL" id="SKB47565.1"/>
    </source>
</evidence>
<dbReference type="STRING" id="439228.SAMN06295920_10372"/>
<dbReference type="EMBL" id="FUYM01000003">
    <property type="protein sequence ID" value="SKB47565.1"/>
    <property type="molecule type" value="Genomic_DNA"/>
</dbReference>
<sequence length="345" mass="38770">MDSSITPHLACPRSRPRRIADDYAPPYPAWSARIDPAIGQVVMASYGVQWRGPGDADAALAHVGALRATLDAASGARHVDLARYVDEAGYDTLVLQPYWTDPAVFRRWEGRTDVAALLAADTGLGHFREILTPTAERLETLYSTEDEMEGLGRALERRSPPVQEHAYWGSARDRFPIAQTDALEPTGQLGFAADGAGRVTVRGHDNIAIIRSGQDWGPTGGEERRLYLAEIEPVLRAGMDFLRDRGGECGCYLNRYMRIVDLDGTPQEKSFGWSYWRSLGDMETWSEAHPSHLAIFGTFMRIVQQLNFDLKLRLWHEVYVVTSDQQLYDYRNCHPDTGFLKQMPR</sequence>
<keyword evidence="8" id="KW-1185">Reference proteome</keyword>
<evidence type="ECO:0000256" key="6">
    <source>
        <dbReference type="ARBA" id="ARBA00034312"/>
    </source>
</evidence>
<evidence type="ECO:0000256" key="3">
    <source>
        <dbReference type="ARBA" id="ARBA00022723"/>
    </source>
</evidence>
<keyword evidence="3" id="KW-0479">Metal-binding</keyword>
<protein>
    <submittedName>
        <fullName evidence="7">Aldoxime dehydratase</fullName>
    </submittedName>
</protein>
<dbReference type="GO" id="GO:0016829">
    <property type="term" value="F:lyase activity"/>
    <property type="evidence" value="ECO:0007669"/>
    <property type="project" value="UniProtKB-KW"/>
</dbReference>
<dbReference type="RefSeq" id="WP_079647414.1">
    <property type="nucleotide sequence ID" value="NZ_FUYM01000003.1"/>
</dbReference>
<dbReference type="Proteomes" id="UP000189818">
    <property type="component" value="Unassembled WGS sequence"/>
</dbReference>
<dbReference type="OrthoDB" id="3807625at2"/>
<keyword evidence="5" id="KW-0456">Lyase</keyword>
<keyword evidence="2" id="KW-0349">Heme</keyword>
<organism evidence="7 8">
    <name type="scientific">Rhizorhabdus histidinilytica</name>
    <dbReference type="NCBI Taxonomy" id="439228"/>
    <lineage>
        <taxon>Bacteria</taxon>
        <taxon>Pseudomonadati</taxon>
        <taxon>Pseudomonadota</taxon>
        <taxon>Alphaproteobacteria</taxon>
        <taxon>Sphingomonadales</taxon>
        <taxon>Sphingomonadaceae</taxon>
        <taxon>Rhizorhabdus</taxon>
    </lineage>
</organism>
<keyword evidence="4" id="KW-0408">Iron</keyword>
<evidence type="ECO:0000256" key="1">
    <source>
        <dbReference type="ARBA" id="ARBA00001970"/>
    </source>
</evidence>
<dbReference type="InterPro" id="IPR025702">
    <property type="entry name" value="OXD"/>
</dbReference>